<gene>
    <name evidence="11" type="ORF">ELD05_00620</name>
</gene>
<accession>A0A3T0D3B3</accession>
<evidence type="ECO:0000259" key="9">
    <source>
        <dbReference type="PROSITE" id="PS01124"/>
    </source>
</evidence>
<dbReference type="KEGG" id="ccha:ELD05_00620"/>
<sequence>MIKMIVADDERVIRKGIISSIDWTSYGIEIIGEASNGHEAAQLCFSKQPDIVLLDIRMPILDGLEAAKIIKQSLPNIKIVFLTGYDDVEYLKTALKVRASDYLLKPVSADELIKTVVGLKESIIEEQKKSFEAMLYKNIVEENIYVLRSSFLKSLFANPEIVLDPVKERLLKISLEGPYFQVILAVVEDIFMLMESSVNKNKEFVLNLLANLIEEDIYEKYRGFVFYGSFGDNTLILIVNLSEPKEVDEKLLNQIKSNAKKYLNVKISFSKGIVVSSKKQLHLSLKSATDSKFLPSQLTEDEVELLNAFMALDKEKTALLVNKIFEELEEQDDKNSIENSYKKLSDLILTKAKEICPALKDEFVKSAAFFLNVQESKNMKKSLTDFVLFCIDKIQNVKESRHKKIIKDAITYIEKNYANQILLSDIAEVCGISPNYFCKIFKEETGKSFVDFLNELRINKAKELLLSTNLKSYEVAEKVGFSDYKYFSMIFKKYTGTSPRKFKEERQK</sequence>
<dbReference type="InterPro" id="IPR018060">
    <property type="entry name" value="HTH_AraC"/>
</dbReference>
<dbReference type="SUPFAM" id="SSF52172">
    <property type="entry name" value="CheY-like"/>
    <property type="match status" value="1"/>
</dbReference>
<proteinExistence type="predicted"/>
<comment type="subcellular location">
    <subcellularLocation>
        <location evidence="1">Cytoplasm</location>
    </subcellularLocation>
</comment>
<dbReference type="InterPro" id="IPR051552">
    <property type="entry name" value="HptR"/>
</dbReference>
<dbReference type="GO" id="GO:0000160">
    <property type="term" value="P:phosphorelay signal transduction system"/>
    <property type="evidence" value="ECO:0007669"/>
    <property type="project" value="UniProtKB-KW"/>
</dbReference>
<evidence type="ECO:0000256" key="6">
    <source>
        <dbReference type="ARBA" id="ARBA00023125"/>
    </source>
</evidence>
<dbReference type="SUPFAM" id="SSF46689">
    <property type="entry name" value="Homeodomain-like"/>
    <property type="match status" value="2"/>
</dbReference>
<dbReference type="RefSeq" id="WP_127350927.1">
    <property type="nucleotide sequence ID" value="NZ_CP034791.1"/>
</dbReference>
<dbReference type="SMART" id="SM00342">
    <property type="entry name" value="HTH_ARAC"/>
    <property type="match status" value="1"/>
</dbReference>
<dbReference type="Pfam" id="PF12833">
    <property type="entry name" value="HTH_18"/>
    <property type="match status" value="1"/>
</dbReference>
<dbReference type="GO" id="GO:0005737">
    <property type="term" value="C:cytoplasm"/>
    <property type="evidence" value="ECO:0007669"/>
    <property type="project" value="UniProtKB-SubCell"/>
</dbReference>
<feature type="modified residue" description="4-aspartylphosphate" evidence="8">
    <location>
        <position position="55"/>
    </location>
</feature>
<keyword evidence="7" id="KW-0804">Transcription</keyword>
<keyword evidence="5" id="KW-0805">Transcription regulation</keyword>
<keyword evidence="4" id="KW-0902">Two-component regulatory system</keyword>
<evidence type="ECO:0000256" key="5">
    <source>
        <dbReference type="ARBA" id="ARBA00023015"/>
    </source>
</evidence>
<name>A0A3T0D3B3_9FIRM</name>
<dbReference type="Gene3D" id="3.40.50.2300">
    <property type="match status" value="1"/>
</dbReference>
<evidence type="ECO:0000313" key="11">
    <source>
        <dbReference type="EMBL" id="AZT89306.1"/>
    </source>
</evidence>
<keyword evidence="3 8" id="KW-0597">Phosphoprotein</keyword>
<dbReference type="PANTHER" id="PTHR42713">
    <property type="entry name" value="HISTIDINE KINASE-RELATED"/>
    <property type="match status" value="1"/>
</dbReference>
<dbReference type="PROSITE" id="PS01124">
    <property type="entry name" value="HTH_ARAC_FAMILY_2"/>
    <property type="match status" value="1"/>
</dbReference>
<dbReference type="Pfam" id="PF00072">
    <property type="entry name" value="Response_reg"/>
    <property type="match status" value="1"/>
</dbReference>
<evidence type="ECO:0000256" key="3">
    <source>
        <dbReference type="ARBA" id="ARBA00022553"/>
    </source>
</evidence>
<keyword evidence="2" id="KW-0963">Cytoplasm</keyword>
<feature type="domain" description="HTH araC/xylS-type" evidence="9">
    <location>
        <begin position="407"/>
        <end position="505"/>
    </location>
</feature>
<reference evidence="11 12" key="1">
    <citation type="submission" date="2018-12" db="EMBL/GenBank/DDBJ databases">
        <title>Genome sequence from the cellulolytic species, Caldicellulosiruptor changbaiensis.</title>
        <authorList>
            <person name="Blumer-Schuette S.E."/>
            <person name="Mendoza C."/>
        </authorList>
    </citation>
    <scope>NUCLEOTIDE SEQUENCE [LARGE SCALE GENOMIC DNA]</scope>
    <source>
        <strain evidence="11 12">CBS-Z</strain>
    </source>
</reference>
<dbReference type="PROSITE" id="PS50110">
    <property type="entry name" value="RESPONSE_REGULATORY"/>
    <property type="match status" value="1"/>
</dbReference>
<keyword evidence="12" id="KW-1185">Reference proteome</keyword>
<dbReference type="EMBL" id="CP034791">
    <property type="protein sequence ID" value="AZT89306.1"/>
    <property type="molecule type" value="Genomic_DNA"/>
</dbReference>
<dbReference type="GO" id="GO:0003700">
    <property type="term" value="F:DNA-binding transcription factor activity"/>
    <property type="evidence" value="ECO:0007669"/>
    <property type="project" value="InterPro"/>
</dbReference>
<dbReference type="SMART" id="SM00448">
    <property type="entry name" value="REC"/>
    <property type="match status" value="1"/>
</dbReference>
<evidence type="ECO:0000256" key="7">
    <source>
        <dbReference type="ARBA" id="ARBA00023163"/>
    </source>
</evidence>
<evidence type="ECO:0000256" key="4">
    <source>
        <dbReference type="ARBA" id="ARBA00023012"/>
    </source>
</evidence>
<dbReference type="InterPro" id="IPR011006">
    <property type="entry name" value="CheY-like_superfamily"/>
</dbReference>
<feature type="domain" description="Response regulatory" evidence="10">
    <location>
        <begin position="3"/>
        <end position="120"/>
    </location>
</feature>
<dbReference type="Proteomes" id="UP000282930">
    <property type="component" value="Chromosome"/>
</dbReference>
<dbReference type="InterPro" id="IPR001789">
    <property type="entry name" value="Sig_transdc_resp-reg_receiver"/>
</dbReference>
<evidence type="ECO:0000313" key="12">
    <source>
        <dbReference type="Proteomes" id="UP000282930"/>
    </source>
</evidence>
<organism evidence="11 12">
    <name type="scientific">Caldicellulosiruptor changbaiensis</name>
    <dbReference type="NCBI Taxonomy" id="1222016"/>
    <lineage>
        <taxon>Bacteria</taxon>
        <taxon>Bacillati</taxon>
        <taxon>Bacillota</taxon>
        <taxon>Bacillota incertae sedis</taxon>
        <taxon>Caldicellulosiruptorales</taxon>
        <taxon>Caldicellulosiruptoraceae</taxon>
        <taxon>Caldicellulosiruptor</taxon>
    </lineage>
</organism>
<evidence type="ECO:0000256" key="8">
    <source>
        <dbReference type="PROSITE-ProRule" id="PRU00169"/>
    </source>
</evidence>
<dbReference type="PANTHER" id="PTHR42713:SF3">
    <property type="entry name" value="TRANSCRIPTIONAL REGULATORY PROTEIN HPTR"/>
    <property type="match status" value="1"/>
</dbReference>
<protein>
    <submittedName>
        <fullName evidence="11">Response regulator</fullName>
    </submittedName>
</protein>
<dbReference type="GO" id="GO:0043565">
    <property type="term" value="F:sequence-specific DNA binding"/>
    <property type="evidence" value="ECO:0007669"/>
    <property type="project" value="InterPro"/>
</dbReference>
<keyword evidence="6" id="KW-0238">DNA-binding</keyword>
<dbReference type="InterPro" id="IPR009057">
    <property type="entry name" value="Homeodomain-like_sf"/>
</dbReference>
<evidence type="ECO:0000256" key="1">
    <source>
        <dbReference type="ARBA" id="ARBA00004496"/>
    </source>
</evidence>
<dbReference type="CDD" id="cd17536">
    <property type="entry name" value="REC_YesN-like"/>
    <property type="match status" value="1"/>
</dbReference>
<evidence type="ECO:0000256" key="2">
    <source>
        <dbReference type="ARBA" id="ARBA00022490"/>
    </source>
</evidence>
<evidence type="ECO:0000259" key="10">
    <source>
        <dbReference type="PROSITE" id="PS50110"/>
    </source>
</evidence>
<dbReference type="AlphaFoldDB" id="A0A3T0D3B3"/>
<dbReference type="Gene3D" id="1.10.10.60">
    <property type="entry name" value="Homeodomain-like"/>
    <property type="match status" value="2"/>
</dbReference>